<reference evidence="1 2" key="1">
    <citation type="submission" date="2022-01" db="EMBL/GenBank/DDBJ databases">
        <title>A high-quality chromosome-level genome assembly of rohu carp, Labeo rohita.</title>
        <authorList>
            <person name="Arick M.A. II"/>
            <person name="Hsu C.-Y."/>
            <person name="Magbanua Z."/>
            <person name="Pechanova O."/>
            <person name="Grover C."/>
            <person name="Miller E."/>
            <person name="Thrash A."/>
            <person name="Ezzel L."/>
            <person name="Alam S."/>
            <person name="Benzie J."/>
            <person name="Hamilton M."/>
            <person name="Karsi A."/>
            <person name="Lawrence M.L."/>
            <person name="Peterson D.G."/>
        </authorList>
    </citation>
    <scope>NUCLEOTIDE SEQUENCE [LARGE SCALE GENOMIC DNA]</scope>
    <source>
        <strain evidence="2">BAU-BD-2019</strain>
        <tissue evidence="1">Blood</tissue>
    </source>
</reference>
<evidence type="ECO:0000313" key="2">
    <source>
        <dbReference type="Proteomes" id="UP000830375"/>
    </source>
</evidence>
<organism evidence="1 2">
    <name type="scientific">Labeo rohita</name>
    <name type="common">Indian major carp</name>
    <name type="synonym">Cyprinus rohita</name>
    <dbReference type="NCBI Taxonomy" id="84645"/>
    <lineage>
        <taxon>Eukaryota</taxon>
        <taxon>Metazoa</taxon>
        <taxon>Chordata</taxon>
        <taxon>Craniata</taxon>
        <taxon>Vertebrata</taxon>
        <taxon>Euteleostomi</taxon>
        <taxon>Actinopterygii</taxon>
        <taxon>Neopterygii</taxon>
        <taxon>Teleostei</taxon>
        <taxon>Ostariophysi</taxon>
        <taxon>Cypriniformes</taxon>
        <taxon>Cyprinidae</taxon>
        <taxon>Labeoninae</taxon>
        <taxon>Labeonini</taxon>
        <taxon>Labeo</taxon>
    </lineage>
</organism>
<accession>A0ABQ8L8Q2</accession>
<gene>
    <name evidence="1" type="ORF">H4Q32_025052</name>
</gene>
<evidence type="ECO:0000313" key="1">
    <source>
        <dbReference type="EMBL" id="KAI2647092.1"/>
    </source>
</evidence>
<sequence>MKAFPKLPNMEFGTTPKEMAQERTALVLQASVFDAENDCSMCSKRNPPCPGPSIKWVSSCFQLLCFVQFAG</sequence>
<dbReference type="EMBL" id="JACTAM010000607">
    <property type="protein sequence ID" value="KAI2647092.1"/>
    <property type="molecule type" value="Genomic_DNA"/>
</dbReference>
<name>A0ABQ8L8Q2_LABRO</name>
<dbReference type="Proteomes" id="UP000830375">
    <property type="component" value="Unassembled WGS sequence"/>
</dbReference>
<keyword evidence="2" id="KW-1185">Reference proteome</keyword>
<protein>
    <submittedName>
        <fullName evidence="1">4-coumaroyl-homoserine lactone synthase</fullName>
    </submittedName>
</protein>
<comment type="caution">
    <text evidence="1">The sequence shown here is derived from an EMBL/GenBank/DDBJ whole genome shotgun (WGS) entry which is preliminary data.</text>
</comment>
<proteinExistence type="predicted"/>